<sequence>MSREMGWRSTISSSMRRAVSHGDLKQANSAPRTQTWREWAGATGQRISAGIRGGGGGTGRDTERIAMFPGWAARRYRSDEIGLHQDAFDVDLFVSGFASSHRAPEFASRSQRAFMRLAKGFAALPKLDGSPLTASTEELMKTVQLPPPPEDMTDDYEAQALEQQFQRLRVETNETASNDADDAESVESTSQSTPFHVPSAIYRLHKNLESRIQPFWSSVIPARTVRLHLYAAPHKANNHAAEERDAIEYGPIATRVLTTAVDGSFQARMHVSFEELARHPGALHIAFGEATVEHELLVTAELLPPKAGTSSAARLAKTNALHIPLTHSRVRVISDVDDTVKLSGILSGSRAVFYNVFVKEYDEIVIPGMGEWYTAMWNRGVRFHYVSNGPFELLPVLMDFFRSVQLPPGSVKLRSYAGRSLFSGLLSAPAARKRAGVQELVVAFPDSSFILIGDSGEQDLQLYADIARDYPEQVLAVFIRDVDTNEAPLDDPTGQNHAMLDQMPQRSWSTASSTSSRPPTPSSYHPPSNNYFLSATTPMTTEPEPIPSMVASNTAAVNLKIPNSRAGTGMEQPNRRRAELQVRVWRARRQIPPHIPLRLFREPRECVAEAEGLLAGLRL</sequence>
<feature type="compositionally biased region" description="Low complexity" evidence="1">
    <location>
        <begin position="507"/>
        <end position="528"/>
    </location>
</feature>
<dbReference type="EMBL" id="CAVNYO010000091">
    <property type="protein sequence ID" value="CAK5265487.1"/>
    <property type="molecule type" value="Genomic_DNA"/>
</dbReference>
<dbReference type="InterPro" id="IPR052935">
    <property type="entry name" value="Mg2+_PAP"/>
</dbReference>
<name>A0AAD2H0M3_9AGAR</name>
<evidence type="ECO:0000259" key="2">
    <source>
        <dbReference type="Pfam" id="PF09949"/>
    </source>
</evidence>
<evidence type="ECO:0000256" key="1">
    <source>
        <dbReference type="SAM" id="MobiDB-lite"/>
    </source>
</evidence>
<feature type="region of interest" description="Disordered" evidence="1">
    <location>
        <begin position="1"/>
        <end position="33"/>
    </location>
</feature>
<dbReference type="Proteomes" id="UP001295794">
    <property type="component" value="Unassembled WGS sequence"/>
</dbReference>
<accession>A0AAD2H0M3</accession>
<dbReference type="GO" id="GO:0008195">
    <property type="term" value="F:phosphatidate phosphatase activity"/>
    <property type="evidence" value="ECO:0007669"/>
    <property type="project" value="InterPro"/>
</dbReference>
<dbReference type="PANTHER" id="PTHR28208:SF3">
    <property type="entry name" value="PHOSPHATIDATE PHOSPHATASE APP1"/>
    <property type="match status" value="1"/>
</dbReference>
<comment type="caution">
    <text evidence="3">The sequence shown here is derived from an EMBL/GenBank/DDBJ whole genome shotgun (WGS) entry which is preliminary data.</text>
</comment>
<feature type="region of interest" description="Disordered" evidence="1">
    <location>
        <begin position="486"/>
        <end position="539"/>
    </location>
</feature>
<dbReference type="InterPro" id="IPR019236">
    <property type="entry name" value="APP1_cat"/>
</dbReference>
<dbReference type="Pfam" id="PF09949">
    <property type="entry name" value="APP1_cat"/>
    <property type="match status" value="1"/>
</dbReference>
<keyword evidence="4" id="KW-1185">Reference proteome</keyword>
<dbReference type="AlphaFoldDB" id="A0AAD2H0M3"/>
<dbReference type="GO" id="GO:0030479">
    <property type="term" value="C:actin cortical patch"/>
    <property type="evidence" value="ECO:0007669"/>
    <property type="project" value="TreeGrafter"/>
</dbReference>
<dbReference type="PANTHER" id="PTHR28208">
    <property type="entry name" value="PHOSPHATIDATE PHOSPHATASE APP1"/>
    <property type="match status" value="1"/>
</dbReference>
<evidence type="ECO:0000313" key="3">
    <source>
        <dbReference type="EMBL" id="CAK5265487.1"/>
    </source>
</evidence>
<protein>
    <recommendedName>
        <fullName evidence="2">Phosphatidate phosphatase APP1 catalytic domain-containing protein</fullName>
    </recommendedName>
</protein>
<proteinExistence type="predicted"/>
<organism evidence="3 4">
    <name type="scientific">Mycena citricolor</name>
    <dbReference type="NCBI Taxonomy" id="2018698"/>
    <lineage>
        <taxon>Eukaryota</taxon>
        <taxon>Fungi</taxon>
        <taxon>Dikarya</taxon>
        <taxon>Basidiomycota</taxon>
        <taxon>Agaricomycotina</taxon>
        <taxon>Agaricomycetes</taxon>
        <taxon>Agaricomycetidae</taxon>
        <taxon>Agaricales</taxon>
        <taxon>Marasmiineae</taxon>
        <taxon>Mycenaceae</taxon>
        <taxon>Mycena</taxon>
    </lineage>
</organism>
<reference evidence="3" key="1">
    <citation type="submission" date="2023-11" db="EMBL/GenBank/DDBJ databases">
        <authorList>
            <person name="De Vega J J."/>
            <person name="De Vega J J."/>
        </authorList>
    </citation>
    <scope>NUCLEOTIDE SEQUENCE</scope>
</reference>
<gene>
    <name evidence="3" type="ORF">MYCIT1_LOCUS6507</name>
</gene>
<feature type="domain" description="Phosphatidate phosphatase APP1 catalytic" evidence="2">
    <location>
        <begin position="330"/>
        <end position="481"/>
    </location>
</feature>
<evidence type="ECO:0000313" key="4">
    <source>
        <dbReference type="Proteomes" id="UP001295794"/>
    </source>
</evidence>